<evidence type="ECO:0000313" key="4">
    <source>
        <dbReference type="Proteomes" id="UP000820669"/>
    </source>
</evidence>
<comment type="caution">
    <text evidence="3">The sequence shown here is derived from an EMBL/GenBank/DDBJ whole genome shotgun (WGS) entry which is preliminary data.</text>
</comment>
<dbReference type="PANTHER" id="PTHR43767:SF1">
    <property type="entry name" value="NONRIBOSOMAL PEPTIDE SYNTHASE PES1 (EUROFUNG)-RELATED"/>
    <property type="match status" value="1"/>
</dbReference>
<dbReference type="RefSeq" id="WP_169384574.1">
    <property type="nucleotide sequence ID" value="NZ_JAAXLA010000074.1"/>
</dbReference>
<keyword evidence="4" id="KW-1185">Reference proteome</keyword>
<feature type="domain" description="AMP-binding enzyme C-terminal" evidence="2">
    <location>
        <begin position="454"/>
        <end position="525"/>
    </location>
</feature>
<organism evidence="3 4">
    <name type="scientific">Pseudonocardia acidicola</name>
    <dbReference type="NCBI Taxonomy" id="2724939"/>
    <lineage>
        <taxon>Bacteria</taxon>
        <taxon>Bacillati</taxon>
        <taxon>Actinomycetota</taxon>
        <taxon>Actinomycetes</taxon>
        <taxon>Pseudonocardiales</taxon>
        <taxon>Pseudonocardiaceae</taxon>
        <taxon>Pseudonocardia</taxon>
    </lineage>
</organism>
<protein>
    <submittedName>
        <fullName evidence="3">AMP-binding protein</fullName>
    </submittedName>
</protein>
<dbReference type="Pfam" id="PF13193">
    <property type="entry name" value="AMP-binding_C"/>
    <property type="match status" value="1"/>
</dbReference>
<feature type="domain" description="AMP-dependent synthetase/ligase" evidence="1">
    <location>
        <begin position="39"/>
        <end position="404"/>
    </location>
</feature>
<name>A0ABX1SKP6_9PSEU</name>
<dbReference type="InterPro" id="IPR050237">
    <property type="entry name" value="ATP-dep_AMP-bd_enzyme"/>
</dbReference>
<reference evidence="3 4" key="1">
    <citation type="submission" date="2020-04" db="EMBL/GenBank/DDBJ databases">
        <authorList>
            <person name="Klaysubun C."/>
            <person name="Duangmal K."/>
            <person name="Lipun K."/>
        </authorList>
    </citation>
    <scope>NUCLEOTIDE SEQUENCE [LARGE SCALE GENOMIC DNA]</scope>
    <source>
        <strain evidence="3 4">K10HN5</strain>
    </source>
</reference>
<dbReference type="Gene3D" id="3.40.50.12780">
    <property type="entry name" value="N-terminal domain of ligase-like"/>
    <property type="match status" value="1"/>
</dbReference>
<dbReference type="SUPFAM" id="SSF56801">
    <property type="entry name" value="Acetyl-CoA synthetase-like"/>
    <property type="match status" value="1"/>
</dbReference>
<evidence type="ECO:0000259" key="2">
    <source>
        <dbReference type="Pfam" id="PF13193"/>
    </source>
</evidence>
<sequence length="558" mass="61102">MTARRLASEPGLLRGTGPGFGPLARRFPYEQRTLLHVLAARAEERPEKDWLVFDGGADERDRLTFRGAQEQAYRFAAALRDTGFTTTALLLRNQREFMPAFLGTQAAGGVAAPLNPELRGPLLATVLGRCGAQVLVVRADLLDALAGAPSLAGVRLVLVCGDTAGRASVHGVSVVALDEWCAGRGTDPPAALPGPSDLATLVFTSGTSGGSKAAMWPHHYLYLSSAAVSDSLGHTQDDVLSTPLQMCHIAGLQVFAGSALQVGCTAHLKSRFSVQTWWEEIAADGATFAMLMGQMAAMILDAVPAAPEHRLGHVYILPQPAGREEFERRYGTTVIWQGWGMTEIFPHVPSKHRIEDVPADTIGPAPSWVDYGVVDEHDRLLAPGELGEMVYRPLVPDSMARGYYGDPEATNRAFRNFMFHTGDLGYYDELGRVHFVMRNQDAIRRRGENISAVELENVTRGHPDVLDAAAYAVPSELGEHEVKLDVLTRDSLDLDGLHAWLVEQLPRFMVPRYLERRAEFPRTLSQRVEKYKLAREGVDRPEVREYAAPRRASTVGQP</sequence>
<proteinExistence type="predicted"/>
<dbReference type="Gene3D" id="3.30.300.30">
    <property type="match status" value="1"/>
</dbReference>
<dbReference type="InterPro" id="IPR000873">
    <property type="entry name" value="AMP-dep_synth/lig_dom"/>
</dbReference>
<dbReference type="InterPro" id="IPR020845">
    <property type="entry name" value="AMP-binding_CS"/>
</dbReference>
<dbReference type="PANTHER" id="PTHR43767">
    <property type="entry name" value="LONG-CHAIN-FATTY-ACID--COA LIGASE"/>
    <property type="match status" value="1"/>
</dbReference>
<dbReference type="EMBL" id="JAAXLA010000074">
    <property type="protein sequence ID" value="NMI01113.1"/>
    <property type="molecule type" value="Genomic_DNA"/>
</dbReference>
<dbReference type="PROSITE" id="PS00455">
    <property type="entry name" value="AMP_BINDING"/>
    <property type="match status" value="1"/>
</dbReference>
<dbReference type="InterPro" id="IPR042099">
    <property type="entry name" value="ANL_N_sf"/>
</dbReference>
<accession>A0ABX1SKP6</accession>
<dbReference type="InterPro" id="IPR045851">
    <property type="entry name" value="AMP-bd_C_sf"/>
</dbReference>
<dbReference type="InterPro" id="IPR025110">
    <property type="entry name" value="AMP-bd_C"/>
</dbReference>
<evidence type="ECO:0000259" key="1">
    <source>
        <dbReference type="Pfam" id="PF00501"/>
    </source>
</evidence>
<dbReference type="Proteomes" id="UP000820669">
    <property type="component" value="Unassembled WGS sequence"/>
</dbReference>
<evidence type="ECO:0000313" key="3">
    <source>
        <dbReference type="EMBL" id="NMI01113.1"/>
    </source>
</evidence>
<dbReference type="Pfam" id="PF00501">
    <property type="entry name" value="AMP-binding"/>
    <property type="match status" value="1"/>
</dbReference>
<gene>
    <name evidence="3" type="ORF">HF526_27990</name>
</gene>